<evidence type="ECO:0000256" key="5">
    <source>
        <dbReference type="ARBA" id="ARBA00022692"/>
    </source>
</evidence>
<feature type="transmembrane region" description="Helical" evidence="8">
    <location>
        <begin position="292"/>
        <end position="313"/>
    </location>
</feature>
<evidence type="ECO:0000256" key="6">
    <source>
        <dbReference type="ARBA" id="ARBA00022989"/>
    </source>
</evidence>
<dbReference type="OrthoDB" id="999962at2759"/>
<proteinExistence type="inferred from homology"/>
<dbReference type="GO" id="GO:0005789">
    <property type="term" value="C:endoplasmic reticulum membrane"/>
    <property type="evidence" value="ECO:0007669"/>
    <property type="project" value="TreeGrafter"/>
</dbReference>
<keyword evidence="3" id="KW-0813">Transport</keyword>
<keyword evidence="5 8" id="KW-0812">Transmembrane</keyword>
<dbReference type="STRING" id="46731.A0A3M6V659"/>
<name>A0A3M6V659_POCDA</name>
<gene>
    <name evidence="9" type="ORF">pdam_00017416</name>
</gene>
<dbReference type="PANTHER" id="PTHR10778:SF4">
    <property type="entry name" value="NUCLEOTIDE SUGAR TRANSPORTER SLC35B4"/>
    <property type="match status" value="1"/>
</dbReference>
<keyword evidence="4" id="KW-0762">Sugar transport</keyword>
<organism evidence="9 10">
    <name type="scientific">Pocillopora damicornis</name>
    <name type="common">Cauliflower coral</name>
    <name type="synonym">Millepora damicornis</name>
    <dbReference type="NCBI Taxonomy" id="46731"/>
    <lineage>
        <taxon>Eukaryota</taxon>
        <taxon>Metazoa</taxon>
        <taxon>Cnidaria</taxon>
        <taxon>Anthozoa</taxon>
        <taxon>Hexacorallia</taxon>
        <taxon>Scleractinia</taxon>
        <taxon>Astrocoeniina</taxon>
        <taxon>Pocilloporidae</taxon>
        <taxon>Pocillopora</taxon>
    </lineage>
</organism>
<keyword evidence="7 8" id="KW-0472">Membrane</keyword>
<evidence type="ECO:0000313" key="10">
    <source>
        <dbReference type="Proteomes" id="UP000275408"/>
    </source>
</evidence>
<evidence type="ECO:0000256" key="4">
    <source>
        <dbReference type="ARBA" id="ARBA00022597"/>
    </source>
</evidence>
<dbReference type="AlphaFoldDB" id="A0A3M6V659"/>
<accession>A0A3M6V659</accession>
<evidence type="ECO:0000313" key="9">
    <source>
        <dbReference type="EMBL" id="RMX61412.1"/>
    </source>
</evidence>
<dbReference type="GO" id="GO:0005462">
    <property type="term" value="F:UDP-N-acetylglucosamine transmembrane transporter activity"/>
    <property type="evidence" value="ECO:0007669"/>
    <property type="project" value="TreeGrafter"/>
</dbReference>
<dbReference type="SUPFAM" id="SSF103481">
    <property type="entry name" value="Multidrug resistance efflux transporter EmrE"/>
    <property type="match status" value="1"/>
</dbReference>
<feature type="transmembrane region" description="Helical" evidence="8">
    <location>
        <begin position="182"/>
        <end position="200"/>
    </location>
</feature>
<feature type="transmembrane region" description="Helical" evidence="8">
    <location>
        <begin position="220"/>
        <end position="236"/>
    </location>
</feature>
<feature type="transmembrane region" description="Helical" evidence="8">
    <location>
        <begin position="90"/>
        <end position="112"/>
    </location>
</feature>
<evidence type="ECO:0000256" key="1">
    <source>
        <dbReference type="ARBA" id="ARBA00004127"/>
    </source>
</evidence>
<keyword evidence="6 8" id="KW-1133">Transmembrane helix</keyword>
<dbReference type="PANTHER" id="PTHR10778">
    <property type="entry name" value="SOLUTE CARRIER FAMILY 35 MEMBER B"/>
    <property type="match status" value="1"/>
</dbReference>
<evidence type="ECO:0000256" key="3">
    <source>
        <dbReference type="ARBA" id="ARBA00022448"/>
    </source>
</evidence>
<dbReference type="EMBL" id="RCHS01000013">
    <property type="protein sequence ID" value="RMX61412.1"/>
    <property type="molecule type" value="Genomic_DNA"/>
</dbReference>
<feature type="transmembrane region" description="Helical" evidence="8">
    <location>
        <begin position="124"/>
        <end position="148"/>
    </location>
</feature>
<dbReference type="Pfam" id="PF08449">
    <property type="entry name" value="UAA"/>
    <property type="match status" value="1"/>
</dbReference>
<comment type="similarity">
    <text evidence="2">Belongs to the nucleotide-sugar transporter family. SLC35B subfamily.</text>
</comment>
<dbReference type="Proteomes" id="UP000275408">
    <property type="component" value="Unassembled WGS sequence"/>
</dbReference>
<feature type="transmembrane region" description="Helical" evidence="8">
    <location>
        <begin position="264"/>
        <end position="285"/>
    </location>
</feature>
<keyword evidence="10" id="KW-1185">Reference proteome</keyword>
<reference evidence="9 10" key="1">
    <citation type="journal article" date="2018" name="Sci. Rep.">
        <title>Comparative analysis of the Pocillopora damicornis genome highlights role of immune system in coral evolution.</title>
        <authorList>
            <person name="Cunning R."/>
            <person name="Bay R.A."/>
            <person name="Gillette P."/>
            <person name="Baker A.C."/>
            <person name="Traylor-Knowles N."/>
        </authorList>
    </citation>
    <scope>NUCLEOTIDE SEQUENCE [LARGE SCALE GENOMIC DNA]</scope>
    <source>
        <strain evidence="9">RSMAS</strain>
        <tissue evidence="9">Whole animal</tissue>
    </source>
</reference>
<dbReference type="InterPro" id="IPR013657">
    <property type="entry name" value="SCL35B1-4/HUT1"/>
</dbReference>
<dbReference type="InterPro" id="IPR037185">
    <property type="entry name" value="EmrE-like"/>
</dbReference>
<feature type="transmembrane region" description="Helical" evidence="8">
    <location>
        <begin position="66"/>
        <end position="84"/>
    </location>
</feature>
<evidence type="ECO:0000256" key="2">
    <source>
        <dbReference type="ARBA" id="ARBA00010694"/>
    </source>
</evidence>
<comment type="caution">
    <text evidence="9">The sequence shown here is derived from an EMBL/GenBank/DDBJ whole genome shotgun (WGS) entry which is preliminary data.</text>
</comment>
<evidence type="ECO:0000256" key="7">
    <source>
        <dbReference type="ARBA" id="ARBA00023136"/>
    </source>
</evidence>
<dbReference type="GO" id="GO:0000139">
    <property type="term" value="C:Golgi membrane"/>
    <property type="evidence" value="ECO:0007669"/>
    <property type="project" value="TreeGrafter"/>
</dbReference>
<evidence type="ECO:0008006" key="11">
    <source>
        <dbReference type="Google" id="ProtNLM"/>
    </source>
</evidence>
<feature type="transmembrane region" description="Helical" evidence="8">
    <location>
        <begin position="319"/>
        <end position="339"/>
    </location>
</feature>
<comment type="subcellular location">
    <subcellularLocation>
        <location evidence="1">Endomembrane system</location>
        <topology evidence="1">Multi-pass membrane protein</topology>
    </subcellularLocation>
</comment>
<protein>
    <recommendedName>
        <fullName evidence="11">UDP-xylose and UDP-N-acetylglucosamine transporter</fullName>
    </recommendedName>
</protein>
<evidence type="ECO:0000256" key="8">
    <source>
        <dbReference type="SAM" id="Phobius"/>
    </source>
</evidence>
<feature type="transmembrane region" description="Helical" evidence="8">
    <location>
        <begin position="32"/>
        <end position="54"/>
    </location>
</feature>
<dbReference type="GO" id="GO:0005464">
    <property type="term" value="F:UDP-xylose transmembrane transporter activity"/>
    <property type="evidence" value="ECO:0007669"/>
    <property type="project" value="TreeGrafter"/>
</dbReference>
<sequence>MHPAIAILLVFAGCCSNVIFLELLVREVPSCVNTITFCQFLFIAVEGFIFTAHFGFKKPVIPISNYVMMVIFFFSSSVVNNYALNFNVPLPLHMIFRSGSLVANLVLGMIILKKRYNLSKYLSVLMITVGICLCTLASANKLCVMLSLDALNFNTHRKQESKSLTCFFQEFKFSSGDPYTDYMWWCVGIGLLVIALFLSARTGIYQEQMYAEHGKHPREALFYAHALPLAGFLLFYEDILSHFSIFNSSAPLILLDSNIQVPKLWAYLAGNIVTQYICIRSVYILTSECTSLTVTLVVTLRKFTSLMFSIFYFQNPFTLYHWCGTVLVFGGTLIFVELAKKIREALMPQKETKVD</sequence>